<organism evidence="5 6">
    <name type="scientific">Mya arenaria</name>
    <name type="common">Soft-shell clam</name>
    <dbReference type="NCBI Taxonomy" id="6604"/>
    <lineage>
        <taxon>Eukaryota</taxon>
        <taxon>Metazoa</taxon>
        <taxon>Spiralia</taxon>
        <taxon>Lophotrochozoa</taxon>
        <taxon>Mollusca</taxon>
        <taxon>Bivalvia</taxon>
        <taxon>Autobranchia</taxon>
        <taxon>Heteroconchia</taxon>
        <taxon>Euheterodonta</taxon>
        <taxon>Imparidentia</taxon>
        <taxon>Neoheterodontei</taxon>
        <taxon>Myida</taxon>
        <taxon>Myoidea</taxon>
        <taxon>Myidae</taxon>
        <taxon>Mya</taxon>
    </lineage>
</organism>
<feature type="transmembrane region" description="Helical" evidence="3">
    <location>
        <begin position="76"/>
        <end position="103"/>
    </location>
</feature>
<comment type="caution">
    <text evidence="2">Lacks conserved residue(s) required for the propagation of feature annotation.</text>
</comment>
<dbReference type="SUPFAM" id="SSF57535">
    <property type="entry name" value="Complement control module/SCR domain"/>
    <property type="match status" value="1"/>
</dbReference>
<keyword evidence="3" id="KW-0812">Transmembrane</keyword>
<evidence type="ECO:0000256" key="2">
    <source>
        <dbReference type="PROSITE-ProRule" id="PRU00302"/>
    </source>
</evidence>
<feature type="domain" description="Sushi" evidence="4">
    <location>
        <begin position="4"/>
        <end position="63"/>
    </location>
</feature>
<evidence type="ECO:0000256" key="1">
    <source>
        <dbReference type="ARBA" id="ARBA00023157"/>
    </source>
</evidence>
<evidence type="ECO:0000313" key="6">
    <source>
        <dbReference type="Proteomes" id="UP001164746"/>
    </source>
</evidence>
<gene>
    <name evidence="5" type="ORF">MAR_008773</name>
</gene>
<dbReference type="PROSITE" id="PS50923">
    <property type="entry name" value="SUSHI"/>
    <property type="match status" value="1"/>
</dbReference>
<proteinExistence type="predicted"/>
<accession>A0ABY7DZU9</accession>
<keyword evidence="6" id="KW-1185">Reference proteome</keyword>
<dbReference type="InterPro" id="IPR035976">
    <property type="entry name" value="Sushi/SCR/CCP_sf"/>
</dbReference>
<protein>
    <recommendedName>
        <fullName evidence="4">Sushi domain-containing protein</fullName>
    </recommendedName>
</protein>
<evidence type="ECO:0000313" key="5">
    <source>
        <dbReference type="EMBL" id="WAR02215.1"/>
    </source>
</evidence>
<reference evidence="5" key="1">
    <citation type="submission" date="2022-11" db="EMBL/GenBank/DDBJ databases">
        <title>Centuries of genome instability and evolution in soft-shell clam transmissible cancer (bioRxiv).</title>
        <authorList>
            <person name="Hart S.F.M."/>
            <person name="Yonemitsu M.A."/>
            <person name="Giersch R.M."/>
            <person name="Beal B.F."/>
            <person name="Arriagada G."/>
            <person name="Davis B.W."/>
            <person name="Ostrander E.A."/>
            <person name="Goff S.P."/>
            <person name="Metzger M.J."/>
        </authorList>
    </citation>
    <scope>NUCLEOTIDE SEQUENCE</scope>
    <source>
        <strain evidence="5">MELC-2E11</strain>
        <tissue evidence="5">Siphon/mantle</tissue>
    </source>
</reference>
<dbReference type="CDD" id="cd00033">
    <property type="entry name" value="CCP"/>
    <property type="match status" value="1"/>
</dbReference>
<keyword evidence="1" id="KW-1015">Disulfide bond</keyword>
<name>A0ABY7DZU9_MYAAR</name>
<dbReference type="EMBL" id="CP111015">
    <property type="protein sequence ID" value="WAR02215.1"/>
    <property type="molecule type" value="Genomic_DNA"/>
</dbReference>
<keyword evidence="3" id="KW-1133">Transmembrane helix</keyword>
<keyword evidence="2" id="KW-0768">Sushi</keyword>
<dbReference type="Proteomes" id="UP001164746">
    <property type="component" value="Chromosome 4"/>
</dbReference>
<dbReference type="Gene3D" id="2.10.70.10">
    <property type="entry name" value="Complement Module, domain 1"/>
    <property type="match status" value="1"/>
</dbReference>
<evidence type="ECO:0000256" key="3">
    <source>
        <dbReference type="SAM" id="Phobius"/>
    </source>
</evidence>
<dbReference type="Pfam" id="PF00084">
    <property type="entry name" value="Sushi"/>
    <property type="match status" value="1"/>
</dbReference>
<dbReference type="InterPro" id="IPR000436">
    <property type="entry name" value="Sushi_SCR_CCP_dom"/>
</dbReference>
<evidence type="ECO:0000259" key="4">
    <source>
        <dbReference type="PROSITE" id="PS50923"/>
    </source>
</evidence>
<keyword evidence="3" id="KW-0472">Membrane</keyword>
<sequence>MFSVQCVTPPTLTSGQYTLTSDNTQTSASVECDIGSTLSGSVTLSCDVTGQWEITGDSPSCVLESSSQASSGGDDLLTAVIALSILSALLAVGLVTLAVYAFVIKGIAGSCKVDNVRAPAKASAFPISRAPVDHSQHVMDSRILPTPLHPEYTMTPSEVDMVIYRPDKGTSPCRPKL</sequence>